<sequence>MTKREKRRFIRELISAVQKSILDRVPDMPEEWDGHELRAYIAEKFGETVVTVGRTGHYGKPYAKRTRDYRNTVIERNL</sequence>
<keyword evidence="2" id="KW-1185">Reference proteome</keyword>
<evidence type="ECO:0000313" key="2">
    <source>
        <dbReference type="Proteomes" id="UP000680348"/>
    </source>
</evidence>
<dbReference type="Proteomes" id="UP000680348">
    <property type="component" value="Unassembled WGS sequence"/>
</dbReference>
<name>A0A942E1C9_9HYPH</name>
<gene>
    <name evidence="1" type="ORF">KEU06_09350</name>
</gene>
<dbReference type="AlphaFoldDB" id="A0A942E1C9"/>
<dbReference type="RefSeq" id="WP_188254373.1">
    <property type="nucleotide sequence ID" value="NZ_JABVCF010000004.1"/>
</dbReference>
<evidence type="ECO:0008006" key="3">
    <source>
        <dbReference type="Google" id="ProtNLM"/>
    </source>
</evidence>
<accession>A0A942E1C9</accession>
<dbReference type="EMBL" id="JAGWCR010000004">
    <property type="protein sequence ID" value="MBS3648810.1"/>
    <property type="molecule type" value="Genomic_DNA"/>
</dbReference>
<evidence type="ECO:0000313" key="1">
    <source>
        <dbReference type="EMBL" id="MBS3648810.1"/>
    </source>
</evidence>
<proteinExistence type="predicted"/>
<reference evidence="1" key="1">
    <citation type="submission" date="2021-04" db="EMBL/GenBank/DDBJ databases">
        <title>Pseudaminobacter soli sp. nov., isolated from paddy soil contaminated by heavy metals.</title>
        <authorList>
            <person name="Zhang K."/>
        </authorList>
    </citation>
    <scope>NUCLEOTIDE SEQUENCE</scope>
    <source>
        <strain evidence="1">19-2017</strain>
    </source>
</reference>
<protein>
    <recommendedName>
        <fullName evidence="3">Transposase</fullName>
    </recommendedName>
</protein>
<organism evidence="1 2">
    <name type="scientific">Pseudaminobacter soli</name>
    <name type="common">ex Zhang et al. 2022</name>
    <dbReference type="NCBI Taxonomy" id="2831468"/>
    <lineage>
        <taxon>Bacteria</taxon>
        <taxon>Pseudomonadati</taxon>
        <taxon>Pseudomonadota</taxon>
        <taxon>Alphaproteobacteria</taxon>
        <taxon>Hyphomicrobiales</taxon>
        <taxon>Phyllobacteriaceae</taxon>
        <taxon>Pseudaminobacter</taxon>
    </lineage>
</organism>
<comment type="caution">
    <text evidence="1">The sequence shown here is derived from an EMBL/GenBank/DDBJ whole genome shotgun (WGS) entry which is preliminary data.</text>
</comment>